<keyword evidence="1" id="KW-1133">Transmembrane helix</keyword>
<reference evidence="3 4" key="1">
    <citation type="journal article" date="2016" name="Nat. Commun.">
        <title>Thousands of microbial genomes shed light on interconnected biogeochemical processes in an aquifer system.</title>
        <authorList>
            <person name="Anantharaman K."/>
            <person name="Brown C.T."/>
            <person name="Hug L.A."/>
            <person name="Sharon I."/>
            <person name="Castelle C.J."/>
            <person name="Probst A.J."/>
            <person name="Thomas B.C."/>
            <person name="Singh A."/>
            <person name="Wilkins M.J."/>
            <person name="Karaoz U."/>
            <person name="Brodie E.L."/>
            <person name="Williams K.H."/>
            <person name="Hubbard S.S."/>
            <person name="Banfield J.F."/>
        </authorList>
    </citation>
    <scope>NUCLEOTIDE SEQUENCE [LARGE SCALE GENOMIC DNA]</scope>
</reference>
<dbReference type="EMBL" id="MFNE01000043">
    <property type="protein sequence ID" value="OGG94076.1"/>
    <property type="molecule type" value="Genomic_DNA"/>
</dbReference>
<dbReference type="SUPFAM" id="SSF51261">
    <property type="entry name" value="Duplicated hybrid motif"/>
    <property type="match status" value="1"/>
</dbReference>
<evidence type="ECO:0000259" key="2">
    <source>
        <dbReference type="Pfam" id="PF01551"/>
    </source>
</evidence>
<dbReference type="STRING" id="1817772.A2527_09500"/>
<feature type="domain" description="M23ase beta-sheet core" evidence="2">
    <location>
        <begin position="196"/>
        <end position="290"/>
    </location>
</feature>
<dbReference type="PANTHER" id="PTHR21666:SF270">
    <property type="entry name" value="MUREIN HYDROLASE ACTIVATOR ENVC"/>
    <property type="match status" value="1"/>
</dbReference>
<organism evidence="3 4">
    <name type="scientific">Candidatus Lambdaproteobacteria bacterium RIFOXYD2_FULL_50_16</name>
    <dbReference type="NCBI Taxonomy" id="1817772"/>
    <lineage>
        <taxon>Bacteria</taxon>
        <taxon>Pseudomonadati</taxon>
        <taxon>Pseudomonadota</taxon>
        <taxon>Candidatus Lambdaproteobacteria</taxon>
    </lineage>
</organism>
<keyword evidence="1" id="KW-0472">Membrane</keyword>
<accession>A0A1F6G7J2</accession>
<evidence type="ECO:0000256" key="1">
    <source>
        <dbReference type="SAM" id="Phobius"/>
    </source>
</evidence>
<name>A0A1F6G7J2_9PROT</name>
<protein>
    <recommendedName>
        <fullName evidence="2">M23ase beta-sheet core domain-containing protein</fullName>
    </recommendedName>
</protein>
<dbReference type="InterPro" id="IPR016047">
    <property type="entry name" value="M23ase_b-sheet_dom"/>
</dbReference>
<keyword evidence="1" id="KW-0812">Transmembrane</keyword>
<dbReference type="GO" id="GO:0004222">
    <property type="term" value="F:metalloendopeptidase activity"/>
    <property type="evidence" value="ECO:0007669"/>
    <property type="project" value="TreeGrafter"/>
</dbReference>
<evidence type="ECO:0000313" key="3">
    <source>
        <dbReference type="EMBL" id="OGG94076.1"/>
    </source>
</evidence>
<evidence type="ECO:0000313" key="4">
    <source>
        <dbReference type="Proteomes" id="UP000178449"/>
    </source>
</evidence>
<comment type="caution">
    <text evidence="3">The sequence shown here is derived from an EMBL/GenBank/DDBJ whole genome shotgun (WGS) entry which is preliminary data.</text>
</comment>
<feature type="transmembrane region" description="Helical" evidence="1">
    <location>
        <begin position="28"/>
        <end position="47"/>
    </location>
</feature>
<sequence>MLGKFITFIFIPEKTGAIKRLKVSFRSLLLVSFLLVLLFSLWGWVVYDYVSIRTGLIDLEENQKHYDEAESRIKEFDQRYAATQVYFDHLNGLYLKLKRLTSQTFESKPSLELDETTQASTLAKAKEKGILEVISSDLSEADQDKKAIENRFLQLMDFFKETSNPMKRVPQGWPVRGYVTNEFGMLHDAFTGQARPQHGVIIATKALTFLTAPADGIVQYAGEDEYFGELIVMDHANGIQTRYGFVSNLQIEPGQVVRRGQEMGQILNTPRTTGPQLYYEVTFNAVPQNPIKYINPLQLVD</sequence>
<dbReference type="PANTHER" id="PTHR21666">
    <property type="entry name" value="PEPTIDASE-RELATED"/>
    <property type="match status" value="1"/>
</dbReference>
<dbReference type="AlphaFoldDB" id="A0A1F6G7J2"/>
<dbReference type="InterPro" id="IPR011055">
    <property type="entry name" value="Dup_hybrid_motif"/>
</dbReference>
<dbReference type="InterPro" id="IPR050570">
    <property type="entry name" value="Cell_wall_metabolism_enzyme"/>
</dbReference>
<dbReference type="Gene3D" id="2.70.70.10">
    <property type="entry name" value="Glucose Permease (Domain IIA)"/>
    <property type="match status" value="1"/>
</dbReference>
<dbReference type="Pfam" id="PF01551">
    <property type="entry name" value="Peptidase_M23"/>
    <property type="match status" value="1"/>
</dbReference>
<dbReference type="Proteomes" id="UP000178449">
    <property type="component" value="Unassembled WGS sequence"/>
</dbReference>
<proteinExistence type="predicted"/>
<dbReference type="CDD" id="cd12797">
    <property type="entry name" value="M23_peptidase"/>
    <property type="match status" value="1"/>
</dbReference>
<gene>
    <name evidence="3" type="ORF">A2527_09500</name>
</gene>